<dbReference type="Gene3D" id="3.30.70.3400">
    <property type="match status" value="1"/>
</dbReference>
<proteinExistence type="predicted"/>
<gene>
    <name evidence="1" type="ORF">S12H4_28717</name>
</gene>
<organism evidence="1">
    <name type="scientific">marine sediment metagenome</name>
    <dbReference type="NCBI Taxonomy" id="412755"/>
    <lineage>
        <taxon>unclassified sequences</taxon>
        <taxon>metagenomes</taxon>
        <taxon>ecological metagenomes</taxon>
    </lineage>
</organism>
<comment type="caution">
    <text evidence="1">The sequence shown here is derived from an EMBL/GenBank/DDBJ whole genome shotgun (WGS) entry which is preliminary data.</text>
</comment>
<accession>X1TVY3</accession>
<protein>
    <submittedName>
        <fullName evidence="1">Uncharacterized protein</fullName>
    </submittedName>
</protein>
<dbReference type="Gene3D" id="3.30.70.3220">
    <property type="match status" value="1"/>
</dbReference>
<reference evidence="1" key="1">
    <citation type="journal article" date="2014" name="Front. Microbiol.">
        <title>High frequency of phylogenetically diverse reductive dehalogenase-homologous genes in deep subseafloor sedimentary metagenomes.</title>
        <authorList>
            <person name="Kawai M."/>
            <person name="Futagami T."/>
            <person name="Toyoda A."/>
            <person name="Takaki Y."/>
            <person name="Nishi S."/>
            <person name="Hori S."/>
            <person name="Arai W."/>
            <person name="Tsubouchi T."/>
            <person name="Morono Y."/>
            <person name="Uchiyama I."/>
            <person name="Ito T."/>
            <person name="Fujiyama A."/>
            <person name="Inagaki F."/>
            <person name="Takami H."/>
        </authorList>
    </citation>
    <scope>NUCLEOTIDE SEQUENCE</scope>
    <source>
        <strain evidence="1">Expedition CK06-06</strain>
    </source>
</reference>
<evidence type="ECO:0000313" key="1">
    <source>
        <dbReference type="EMBL" id="GAI91740.1"/>
    </source>
</evidence>
<dbReference type="EMBL" id="BARW01016497">
    <property type="protein sequence ID" value="GAI91740.1"/>
    <property type="molecule type" value="Genomic_DNA"/>
</dbReference>
<dbReference type="AlphaFoldDB" id="X1TVY3"/>
<sequence>MHLVLEVDTEKAVESTIERISQEMRSLLKKEHIRPIGLNRIDENRISVELRGQKNIDEFEKLLNKEFENLRILSRSTQGEILTIMLDLPDKETNQIKKMATEQALETIRNRIDQFGVSEPDRKECGCGNSVSHREYR</sequence>
<name>X1TVY3_9ZZZZ</name>